<keyword evidence="1" id="KW-1133">Transmembrane helix</keyword>
<proteinExistence type="predicted"/>
<feature type="transmembrane region" description="Helical" evidence="1">
    <location>
        <begin position="41"/>
        <end position="58"/>
    </location>
</feature>
<gene>
    <name evidence="2" type="ORF">AQI70_35200</name>
</gene>
<dbReference type="EMBL" id="LMWJ01000034">
    <property type="protein sequence ID" value="KUM67710.1"/>
    <property type="molecule type" value="Genomic_DNA"/>
</dbReference>
<dbReference type="AlphaFoldDB" id="A0A124GUE5"/>
<reference evidence="2 3" key="1">
    <citation type="submission" date="2015-10" db="EMBL/GenBank/DDBJ databases">
        <title>Draft genome sequence of Streptomyces curacoi DSM 40107, type strain for the species Streptomyces curacoi.</title>
        <authorList>
            <person name="Ruckert C."/>
            <person name="Winkler A."/>
            <person name="Kalinowski J."/>
            <person name="Kampfer P."/>
            <person name="Glaeser S."/>
        </authorList>
    </citation>
    <scope>NUCLEOTIDE SEQUENCE [LARGE SCALE GENOMIC DNA]</scope>
    <source>
        <strain evidence="2 3">DSM 40107</strain>
    </source>
</reference>
<evidence type="ECO:0000313" key="3">
    <source>
        <dbReference type="Proteomes" id="UP000054024"/>
    </source>
</evidence>
<sequence>MHRKVRRRRTIWWVLCLPSFLAVSALMSPDAGETANKIGGPTLIAWVIGYPALLYLSHKSLSCVRRMRRVLETHPWRLVPRVRRTKGTWEAYTAAVQLQYDEHERLTGLMSVWNPVRTYRRWPKAMEYGAWYAGDTFNARTAASKGRGVLTLPGVGDLFSVTQRPGDH</sequence>
<organism evidence="2 3">
    <name type="scientific">Streptomyces curacoi</name>
    <dbReference type="NCBI Taxonomy" id="146536"/>
    <lineage>
        <taxon>Bacteria</taxon>
        <taxon>Bacillati</taxon>
        <taxon>Actinomycetota</taxon>
        <taxon>Actinomycetes</taxon>
        <taxon>Kitasatosporales</taxon>
        <taxon>Streptomycetaceae</taxon>
        <taxon>Streptomyces</taxon>
    </lineage>
</organism>
<evidence type="ECO:0000313" key="2">
    <source>
        <dbReference type="EMBL" id="KUM67710.1"/>
    </source>
</evidence>
<keyword evidence="1" id="KW-0812">Transmembrane</keyword>
<protein>
    <submittedName>
        <fullName evidence="2">Uncharacterized protein</fullName>
    </submittedName>
</protein>
<accession>A0A124GUE5</accession>
<evidence type="ECO:0000256" key="1">
    <source>
        <dbReference type="SAM" id="Phobius"/>
    </source>
</evidence>
<keyword evidence="1" id="KW-0472">Membrane</keyword>
<keyword evidence="3" id="KW-1185">Reference proteome</keyword>
<name>A0A124GUE5_9ACTN</name>
<comment type="caution">
    <text evidence="2">The sequence shown here is derived from an EMBL/GenBank/DDBJ whole genome shotgun (WGS) entry which is preliminary data.</text>
</comment>
<dbReference type="Proteomes" id="UP000054024">
    <property type="component" value="Unassembled WGS sequence"/>
</dbReference>